<accession>A0AAV0PX98</accession>
<keyword evidence="5" id="KW-1185">Reference proteome</keyword>
<dbReference type="EMBL" id="CAMGYJ010000009">
    <property type="protein sequence ID" value="CAI0474932.1"/>
    <property type="molecule type" value="Genomic_DNA"/>
</dbReference>
<dbReference type="PROSITE" id="PS50191">
    <property type="entry name" value="CRAL_TRIO"/>
    <property type="match status" value="1"/>
</dbReference>
<proteinExistence type="predicted"/>
<evidence type="ECO:0000256" key="2">
    <source>
        <dbReference type="SAM" id="Phobius"/>
    </source>
</evidence>
<keyword evidence="2" id="KW-1133">Transmembrane helix</keyword>
<dbReference type="CDD" id="cd00170">
    <property type="entry name" value="SEC14"/>
    <property type="match status" value="1"/>
</dbReference>
<dbReference type="InterPro" id="IPR036865">
    <property type="entry name" value="CRAL-TRIO_dom_sf"/>
</dbReference>
<feature type="compositionally biased region" description="Polar residues" evidence="1">
    <location>
        <begin position="1"/>
        <end position="12"/>
    </location>
</feature>
<gene>
    <name evidence="4" type="ORF">LITE_LOCUS40260</name>
</gene>
<dbReference type="Proteomes" id="UP001154282">
    <property type="component" value="Unassembled WGS sequence"/>
</dbReference>
<reference evidence="4" key="1">
    <citation type="submission" date="2022-08" db="EMBL/GenBank/DDBJ databases">
        <authorList>
            <person name="Gutierrez-Valencia J."/>
        </authorList>
    </citation>
    <scope>NUCLEOTIDE SEQUENCE</scope>
</reference>
<keyword evidence="2" id="KW-0812">Transmembrane</keyword>
<name>A0AAV0PX98_9ROSI</name>
<dbReference type="SUPFAM" id="SSF52087">
    <property type="entry name" value="CRAL/TRIO domain"/>
    <property type="match status" value="1"/>
</dbReference>
<evidence type="ECO:0000256" key="1">
    <source>
        <dbReference type="SAM" id="MobiDB-lite"/>
    </source>
</evidence>
<organism evidence="4 5">
    <name type="scientific">Linum tenue</name>
    <dbReference type="NCBI Taxonomy" id="586396"/>
    <lineage>
        <taxon>Eukaryota</taxon>
        <taxon>Viridiplantae</taxon>
        <taxon>Streptophyta</taxon>
        <taxon>Embryophyta</taxon>
        <taxon>Tracheophyta</taxon>
        <taxon>Spermatophyta</taxon>
        <taxon>Magnoliopsida</taxon>
        <taxon>eudicotyledons</taxon>
        <taxon>Gunneridae</taxon>
        <taxon>Pentapetalae</taxon>
        <taxon>rosids</taxon>
        <taxon>fabids</taxon>
        <taxon>Malpighiales</taxon>
        <taxon>Linaceae</taxon>
        <taxon>Linum</taxon>
    </lineage>
</organism>
<feature type="region of interest" description="Disordered" evidence="1">
    <location>
        <begin position="1"/>
        <end position="24"/>
    </location>
</feature>
<feature type="domain" description="CRAL-TRIO" evidence="3">
    <location>
        <begin position="266"/>
        <end position="414"/>
    </location>
</feature>
<comment type="caution">
    <text evidence="4">The sequence shown here is derived from an EMBL/GenBank/DDBJ whole genome shotgun (WGS) entry which is preliminary data.</text>
</comment>
<evidence type="ECO:0000313" key="5">
    <source>
        <dbReference type="Proteomes" id="UP001154282"/>
    </source>
</evidence>
<dbReference type="PANTHER" id="PTHR47041">
    <property type="entry name" value="SEC14 CYTOSOLIC FACTOR FAMILY PROTEIN / PHOSPHOGLYCERIDE TRANSFER FAMILY PROTEIN"/>
    <property type="match status" value="1"/>
</dbReference>
<keyword evidence="2" id="KW-0472">Membrane</keyword>
<feature type="region of interest" description="Disordered" evidence="1">
    <location>
        <begin position="144"/>
        <end position="173"/>
    </location>
</feature>
<dbReference type="InterPro" id="IPR001251">
    <property type="entry name" value="CRAL-TRIO_dom"/>
</dbReference>
<dbReference type="SMART" id="SM00516">
    <property type="entry name" value="SEC14"/>
    <property type="match status" value="1"/>
</dbReference>
<dbReference type="Gene3D" id="3.40.525.10">
    <property type="entry name" value="CRAL-TRIO lipid binding domain"/>
    <property type="match status" value="1"/>
</dbReference>
<dbReference type="Pfam" id="PF00650">
    <property type="entry name" value="CRAL_TRIO"/>
    <property type="match status" value="1"/>
</dbReference>
<dbReference type="AlphaFoldDB" id="A0AAV0PX98"/>
<feature type="compositionally biased region" description="Low complexity" evidence="1">
    <location>
        <begin position="13"/>
        <end position="24"/>
    </location>
</feature>
<dbReference type="PANTHER" id="PTHR47041:SF2">
    <property type="entry name" value="SEC14 CYTOSOLIC FACTOR FAMILY PROTEIN _ PHOSPHOGLYCERIDE TRANSFER FAMILY PROTEIN"/>
    <property type="match status" value="1"/>
</dbReference>
<evidence type="ECO:0000259" key="3">
    <source>
        <dbReference type="PROSITE" id="PS50191"/>
    </source>
</evidence>
<evidence type="ECO:0000313" key="4">
    <source>
        <dbReference type="EMBL" id="CAI0474932.1"/>
    </source>
</evidence>
<protein>
    <recommendedName>
        <fullName evidence="3">CRAL-TRIO domain-containing protein</fullName>
    </recommendedName>
</protein>
<feature type="transmembrane region" description="Helical" evidence="2">
    <location>
        <begin position="466"/>
        <end position="488"/>
    </location>
</feature>
<sequence length="495" mass="55667">MIMEHSQVTTTGNQRKNSSSSRNSLVAAVNNGKNISKRNPKAGSQNAPWDIFSLSHSRSGGRGAVGHVGLFLLKVAALEAVRRVSRSKCPPVWRGVQALQFLCYPPFKWIQRWAPFKGLVQGVQMISRPLLVLSVATALSEELSSCNEPEDNNDGSHAYLEASPEPPSSHSAPDARYMAESYQDFDSNALIVAPENWMLELYRELEIQGITLPERINEDEIRRFYTASDGDFQSFLLSIKKTIRWRETYRILSEHELQTWSNVVFWHGYDLENQPCLIVRLGLACTNLQSQDRPRFVQAVISQVEHGILHLVNKDSPQVMVIVDCAGITPLRIPMQMVRSCSSYLQHNFPNRLGRLLIIRLPPVARVIAQTFLQVLKPVTKKKLRVEGKMYQRVLSEYLQTVPAYLGGSCTCQKCLDTTGNQAVHRLANEMNKRVLDGYMTTGEDQGSLLLTSQVDGTPNGEWDHLLRTAVIGILMAWIFVALAVGFYDPESRPF</sequence>